<proteinExistence type="inferred from homology"/>
<dbReference type="PANTHER" id="PTHR43179">
    <property type="entry name" value="RHAMNOSYLTRANSFERASE WBBL"/>
    <property type="match status" value="1"/>
</dbReference>
<comment type="similarity">
    <text evidence="1">Belongs to the glycosyltransferase 2 family.</text>
</comment>
<dbReference type="PANTHER" id="PTHR43179:SF12">
    <property type="entry name" value="GALACTOFURANOSYLTRANSFERASE GLFT2"/>
    <property type="match status" value="1"/>
</dbReference>
<evidence type="ECO:0000256" key="3">
    <source>
        <dbReference type="ARBA" id="ARBA00022679"/>
    </source>
</evidence>
<comment type="caution">
    <text evidence="5">The sequence shown here is derived from an EMBL/GenBank/DDBJ whole genome shotgun (WGS) entry which is preliminary data.</text>
</comment>
<dbReference type="Proteomes" id="UP000529637">
    <property type="component" value="Unassembled WGS sequence"/>
</dbReference>
<evidence type="ECO:0000259" key="4">
    <source>
        <dbReference type="Pfam" id="PF00535"/>
    </source>
</evidence>
<protein>
    <submittedName>
        <fullName evidence="5">Glycosyltransferase</fullName>
    </submittedName>
</protein>
<dbReference type="InterPro" id="IPR029044">
    <property type="entry name" value="Nucleotide-diphossugar_trans"/>
</dbReference>
<accession>A0A7Y6NRU3</accession>
<evidence type="ECO:0000256" key="1">
    <source>
        <dbReference type="ARBA" id="ARBA00006739"/>
    </source>
</evidence>
<keyword evidence="2" id="KW-0328">Glycosyltransferase</keyword>
<evidence type="ECO:0000313" key="5">
    <source>
        <dbReference type="EMBL" id="NUZ08183.1"/>
    </source>
</evidence>
<dbReference type="GO" id="GO:0016757">
    <property type="term" value="F:glycosyltransferase activity"/>
    <property type="evidence" value="ECO:0007669"/>
    <property type="project" value="UniProtKB-KW"/>
</dbReference>
<dbReference type="InterPro" id="IPR001173">
    <property type="entry name" value="Glyco_trans_2-like"/>
</dbReference>
<gene>
    <name evidence="5" type="ORF">HQN59_20700</name>
</gene>
<evidence type="ECO:0000313" key="6">
    <source>
        <dbReference type="Proteomes" id="UP000529637"/>
    </source>
</evidence>
<evidence type="ECO:0000256" key="2">
    <source>
        <dbReference type="ARBA" id="ARBA00022676"/>
    </source>
</evidence>
<feature type="domain" description="Glycosyltransferase 2-like" evidence="4">
    <location>
        <begin position="26"/>
        <end position="116"/>
    </location>
</feature>
<dbReference type="SUPFAM" id="SSF53448">
    <property type="entry name" value="Nucleotide-diphospho-sugar transferases"/>
    <property type="match status" value="1"/>
</dbReference>
<name>A0A7Y6NRU3_9BURK</name>
<sequence>MPIFGILVAYHTDVARLDSILTVLTPQCAIVLADNSEDHARSAEIRAVVLRHGGTYLAMNGNQGIGAAQNAALDVARRNGADACLLLDDDSVPAPDIVSVLLAACQALGGCVVVCANALDCGGREIGNVRTHGRRFAPCRDMMSSGSLIPRLVLDEVGSFDGSLFIDGVDFDWGWRAQARGVSIVLTRETSITHRLGEGTAAGVRVPSPVRHYYQYRNVLLLMKRPHTPWRWRMAQAFKLPVKLVLIALLMPPRAARLRHAFAGIRDAVRGVTGRMPPSEPTSHATLH</sequence>
<reference evidence="5 6" key="1">
    <citation type="submission" date="2020-06" db="EMBL/GenBank/DDBJ databases">
        <title>Schlegella sp. ID0723 isolated from air conditioner.</title>
        <authorList>
            <person name="Kim D.Y."/>
            <person name="Kim D.-U."/>
        </authorList>
    </citation>
    <scope>NUCLEOTIDE SEQUENCE [LARGE SCALE GENOMIC DNA]</scope>
    <source>
        <strain evidence="5 6">ID0723</strain>
    </source>
</reference>
<organism evidence="5 6">
    <name type="scientific">Piscinibacter koreensis</name>
    <dbReference type="NCBI Taxonomy" id="2742824"/>
    <lineage>
        <taxon>Bacteria</taxon>
        <taxon>Pseudomonadati</taxon>
        <taxon>Pseudomonadota</taxon>
        <taxon>Betaproteobacteria</taxon>
        <taxon>Burkholderiales</taxon>
        <taxon>Sphaerotilaceae</taxon>
        <taxon>Piscinibacter</taxon>
    </lineage>
</organism>
<dbReference type="EMBL" id="JABWMJ010000011">
    <property type="protein sequence ID" value="NUZ08183.1"/>
    <property type="molecule type" value="Genomic_DNA"/>
</dbReference>
<dbReference type="RefSeq" id="WP_176071018.1">
    <property type="nucleotide sequence ID" value="NZ_JABWMJ010000011.1"/>
</dbReference>
<keyword evidence="6" id="KW-1185">Reference proteome</keyword>
<keyword evidence="3 5" id="KW-0808">Transferase</keyword>
<dbReference type="Gene3D" id="3.90.550.10">
    <property type="entry name" value="Spore Coat Polysaccharide Biosynthesis Protein SpsA, Chain A"/>
    <property type="match status" value="1"/>
</dbReference>
<dbReference type="AlphaFoldDB" id="A0A7Y6NRU3"/>
<dbReference type="Pfam" id="PF00535">
    <property type="entry name" value="Glycos_transf_2"/>
    <property type="match status" value="1"/>
</dbReference>